<name>A0A137NPV5_CONC2</name>
<dbReference type="Proteomes" id="UP000070444">
    <property type="component" value="Unassembled WGS sequence"/>
</dbReference>
<feature type="compositionally biased region" description="Low complexity" evidence="1">
    <location>
        <begin position="30"/>
        <end position="39"/>
    </location>
</feature>
<keyword evidence="3" id="KW-1185">Reference proteome</keyword>
<proteinExistence type="predicted"/>
<gene>
    <name evidence="2" type="ORF">CONCODRAFT_88020</name>
</gene>
<reference evidence="2 3" key="1">
    <citation type="journal article" date="2015" name="Genome Biol. Evol.">
        <title>Phylogenomic analyses indicate that early fungi evolved digesting cell walls of algal ancestors of land plants.</title>
        <authorList>
            <person name="Chang Y."/>
            <person name="Wang S."/>
            <person name="Sekimoto S."/>
            <person name="Aerts A.L."/>
            <person name="Choi C."/>
            <person name="Clum A."/>
            <person name="LaButti K.M."/>
            <person name="Lindquist E.A."/>
            <person name="Yee Ngan C."/>
            <person name="Ohm R.A."/>
            <person name="Salamov A.A."/>
            <person name="Grigoriev I.V."/>
            <person name="Spatafora J.W."/>
            <person name="Berbee M.L."/>
        </authorList>
    </citation>
    <scope>NUCLEOTIDE SEQUENCE [LARGE SCALE GENOMIC DNA]</scope>
    <source>
        <strain evidence="2 3">NRRL 28638</strain>
    </source>
</reference>
<accession>A0A137NPV5</accession>
<dbReference type="EMBL" id="KQ965179">
    <property type="protein sequence ID" value="KXN64783.1"/>
    <property type="molecule type" value="Genomic_DNA"/>
</dbReference>
<dbReference type="AlphaFoldDB" id="A0A137NPV5"/>
<feature type="compositionally biased region" description="Polar residues" evidence="1">
    <location>
        <begin position="1"/>
        <end position="29"/>
    </location>
</feature>
<evidence type="ECO:0000256" key="1">
    <source>
        <dbReference type="SAM" id="MobiDB-lite"/>
    </source>
</evidence>
<protein>
    <submittedName>
        <fullName evidence="2">Uncharacterized protein</fullName>
    </submittedName>
</protein>
<feature type="region of interest" description="Disordered" evidence="1">
    <location>
        <begin position="1"/>
        <end position="39"/>
    </location>
</feature>
<evidence type="ECO:0000313" key="2">
    <source>
        <dbReference type="EMBL" id="KXN64783.1"/>
    </source>
</evidence>
<evidence type="ECO:0000313" key="3">
    <source>
        <dbReference type="Proteomes" id="UP000070444"/>
    </source>
</evidence>
<sequence length="205" mass="22761">MSSDQENANKNLISAEGTDSSNSYGAINRSQTNNNSQTQLDNESMVSQIFAFLKTLTPRLILQSIILDILLEPILYFSLVDDLGEAYASGISALPDGISILISSILDNAWDPVQTTSMVLIILSSLLTLIFHKAKLTQIPDALIPGVMGLSYLFYSRSIDKPLVFYATRPWSTSNSELFNFKVIDDNWDKSSQVEVKARLTKFQL</sequence>
<organism evidence="2 3">
    <name type="scientific">Conidiobolus coronatus (strain ATCC 28846 / CBS 209.66 / NRRL 28638)</name>
    <name type="common">Delacroixia coronata</name>
    <dbReference type="NCBI Taxonomy" id="796925"/>
    <lineage>
        <taxon>Eukaryota</taxon>
        <taxon>Fungi</taxon>
        <taxon>Fungi incertae sedis</taxon>
        <taxon>Zoopagomycota</taxon>
        <taxon>Entomophthoromycotina</taxon>
        <taxon>Entomophthoromycetes</taxon>
        <taxon>Entomophthorales</taxon>
        <taxon>Ancylistaceae</taxon>
        <taxon>Conidiobolus</taxon>
    </lineage>
</organism>